<evidence type="ECO:0000256" key="5">
    <source>
        <dbReference type="ARBA" id="ARBA00022475"/>
    </source>
</evidence>
<feature type="non-terminal residue" evidence="16">
    <location>
        <position position="335"/>
    </location>
</feature>
<dbReference type="Gene3D" id="1.10.287.130">
    <property type="match status" value="1"/>
</dbReference>
<evidence type="ECO:0000259" key="14">
    <source>
        <dbReference type="PROSITE" id="PS50109"/>
    </source>
</evidence>
<dbReference type="GO" id="GO:0005886">
    <property type="term" value="C:plasma membrane"/>
    <property type="evidence" value="ECO:0007669"/>
    <property type="project" value="UniProtKB-SubCell"/>
</dbReference>
<dbReference type="InterPro" id="IPR050736">
    <property type="entry name" value="Sensor_HK_Regulatory"/>
</dbReference>
<feature type="coiled-coil region" evidence="13">
    <location>
        <begin position="6"/>
        <end position="33"/>
    </location>
</feature>
<dbReference type="Gene3D" id="3.30.565.10">
    <property type="entry name" value="Histidine kinase-like ATPase, C-terminal domain"/>
    <property type="match status" value="1"/>
</dbReference>
<feature type="domain" description="GGDEF" evidence="15">
    <location>
        <begin position="280"/>
        <end position="335"/>
    </location>
</feature>
<evidence type="ECO:0000256" key="10">
    <source>
        <dbReference type="ARBA" id="ARBA00022840"/>
    </source>
</evidence>
<dbReference type="Proteomes" id="UP000229641">
    <property type="component" value="Unassembled WGS sequence"/>
</dbReference>
<dbReference type="Pfam" id="PF02518">
    <property type="entry name" value="HATPase_c"/>
    <property type="match status" value="1"/>
</dbReference>
<evidence type="ECO:0000256" key="9">
    <source>
        <dbReference type="ARBA" id="ARBA00022777"/>
    </source>
</evidence>
<dbReference type="InterPro" id="IPR003594">
    <property type="entry name" value="HATPase_dom"/>
</dbReference>
<dbReference type="PANTHER" id="PTHR43711">
    <property type="entry name" value="TWO-COMPONENT HISTIDINE KINASE"/>
    <property type="match status" value="1"/>
</dbReference>
<keyword evidence="13" id="KW-0175">Coiled coil</keyword>
<accession>A0A2H0LZQ4</accession>
<dbReference type="InterPro" id="IPR003661">
    <property type="entry name" value="HisK_dim/P_dom"/>
</dbReference>
<dbReference type="EC" id="2.7.13.3" evidence="4"/>
<comment type="catalytic activity">
    <reaction evidence="1">
        <text>ATP + protein L-histidine = ADP + protein N-phospho-L-histidine.</text>
        <dbReference type="EC" id="2.7.13.3"/>
    </reaction>
</comment>
<dbReference type="FunFam" id="3.30.565.10:FF:000023">
    <property type="entry name" value="PAS domain-containing sensor histidine kinase"/>
    <property type="match status" value="1"/>
</dbReference>
<dbReference type="InterPro" id="IPR036097">
    <property type="entry name" value="HisK_dim/P_sf"/>
</dbReference>
<dbReference type="InterPro" id="IPR005467">
    <property type="entry name" value="His_kinase_dom"/>
</dbReference>
<evidence type="ECO:0000256" key="7">
    <source>
        <dbReference type="ARBA" id="ARBA00022679"/>
    </source>
</evidence>
<dbReference type="SUPFAM" id="SSF47384">
    <property type="entry name" value="Homodimeric domain of signal transducing histidine kinase"/>
    <property type="match status" value="1"/>
</dbReference>
<evidence type="ECO:0000256" key="11">
    <source>
        <dbReference type="ARBA" id="ARBA00023012"/>
    </source>
</evidence>
<keyword evidence="7" id="KW-0808">Transferase</keyword>
<evidence type="ECO:0000256" key="2">
    <source>
        <dbReference type="ARBA" id="ARBA00004236"/>
    </source>
</evidence>
<dbReference type="GO" id="GO:0000155">
    <property type="term" value="F:phosphorelay sensor kinase activity"/>
    <property type="evidence" value="ECO:0007669"/>
    <property type="project" value="InterPro"/>
</dbReference>
<evidence type="ECO:0000256" key="1">
    <source>
        <dbReference type="ARBA" id="ARBA00000085"/>
    </source>
</evidence>
<dbReference type="InterPro" id="IPR036890">
    <property type="entry name" value="HATPase_C_sf"/>
</dbReference>
<dbReference type="FunFam" id="1.10.287.130:FF:000001">
    <property type="entry name" value="Two-component sensor histidine kinase"/>
    <property type="match status" value="1"/>
</dbReference>
<name>A0A2H0LZQ4_9BACT</name>
<keyword evidence="10" id="KW-0067">ATP-binding</keyword>
<reference evidence="16 17" key="1">
    <citation type="submission" date="2017-09" db="EMBL/GenBank/DDBJ databases">
        <title>Depth-based differentiation of microbial function through sediment-hosted aquifers and enrichment of novel symbionts in the deep terrestrial subsurface.</title>
        <authorList>
            <person name="Probst A.J."/>
            <person name="Ladd B."/>
            <person name="Jarett J.K."/>
            <person name="Geller-Mcgrath D.E."/>
            <person name="Sieber C.M."/>
            <person name="Emerson J.B."/>
            <person name="Anantharaman K."/>
            <person name="Thomas B.C."/>
            <person name="Malmstrom R."/>
            <person name="Stieglmeier M."/>
            <person name="Klingl A."/>
            <person name="Woyke T."/>
            <person name="Ryan C.M."/>
            <person name="Banfield J.F."/>
        </authorList>
    </citation>
    <scope>NUCLEOTIDE SEQUENCE [LARGE SCALE GENOMIC DNA]</scope>
    <source>
        <strain evidence="16">CG11_big_fil_rev_8_21_14_0_20_42_13</strain>
    </source>
</reference>
<dbReference type="AlphaFoldDB" id="A0A2H0LZQ4"/>
<keyword evidence="12" id="KW-0472">Membrane</keyword>
<evidence type="ECO:0000256" key="13">
    <source>
        <dbReference type="SAM" id="Coils"/>
    </source>
</evidence>
<dbReference type="InterPro" id="IPR000160">
    <property type="entry name" value="GGDEF_dom"/>
</dbReference>
<dbReference type="SMART" id="SM00388">
    <property type="entry name" value="HisKA"/>
    <property type="match status" value="1"/>
</dbReference>
<dbReference type="PANTHER" id="PTHR43711:SF31">
    <property type="entry name" value="HISTIDINE KINASE"/>
    <property type="match status" value="1"/>
</dbReference>
<dbReference type="PRINTS" id="PR00344">
    <property type="entry name" value="BCTRLSENSOR"/>
</dbReference>
<dbReference type="SUPFAM" id="SSF55874">
    <property type="entry name" value="ATPase domain of HSP90 chaperone/DNA topoisomerase II/histidine kinase"/>
    <property type="match status" value="1"/>
</dbReference>
<keyword evidence="11" id="KW-0902">Two-component regulatory system</keyword>
<evidence type="ECO:0000259" key="15">
    <source>
        <dbReference type="PROSITE" id="PS50887"/>
    </source>
</evidence>
<evidence type="ECO:0000256" key="8">
    <source>
        <dbReference type="ARBA" id="ARBA00022741"/>
    </source>
</evidence>
<keyword evidence="5" id="KW-1003">Cell membrane</keyword>
<protein>
    <recommendedName>
        <fullName evidence="4">histidine kinase</fullName>
        <ecNumber evidence="4">2.7.13.3</ecNumber>
    </recommendedName>
</protein>
<dbReference type="GO" id="GO:0045121">
    <property type="term" value="C:membrane raft"/>
    <property type="evidence" value="ECO:0007669"/>
    <property type="project" value="UniProtKB-SubCell"/>
</dbReference>
<comment type="caution">
    <text evidence="16">The sequence shown here is derived from an EMBL/GenBank/DDBJ whole genome shotgun (WGS) entry which is preliminary data.</text>
</comment>
<dbReference type="GO" id="GO:0005524">
    <property type="term" value="F:ATP binding"/>
    <property type="evidence" value="ECO:0007669"/>
    <property type="project" value="UniProtKB-KW"/>
</dbReference>
<comment type="subcellular location">
    <subcellularLocation>
        <location evidence="2">Cell membrane</location>
    </subcellularLocation>
    <subcellularLocation>
        <location evidence="3">Membrane raft</location>
        <topology evidence="3">Multi-pass membrane protein</topology>
    </subcellularLocation>
</comment>
<dbReference type="PROSITE" id="PS50887">
    <property type="entry name" value="GGDEF"/>
    <property type="match status" value="1"/>
</dbReference>
<keyword evidence="6" id="KW-0597">Phosphoprotein</keyword>
<dbReference type="InterPro" id="IPR004358">
    <property type="entry name" value="Sig_transdc_His_kin-like_C"/>
</dbReference>
<dbReference type="SMART" id="SM00387">
    <property type="entry name" value="HATPase_c"/>
    <property type="match status" value="1"/>
</dbReference>
<sequence>MARKNPAHLKKELKEKEKQIEKMRRDFSRLSNVKDELISVVSHELRTPLTIIKEGINLTLDEVAGKINPKQKQFLSISRQNIERLSNLINDLLDVSKIEARKVTLKKSLIDLEAFIKNIILPFKTIADDRNISLGYKFPDKGISIFMDPDKITQVLNNLIGNAIKFTKAGGKITILAEDRPGLIQIGVSDTGIGISKQNLGSLFNKFTQLNRSYGPGEKGTGLGLAISKGLVELHGGSIWAESVPGKGSKFLFNIPKANFEEILREYVKEGIMESQDKDSVFSILVARIDNFDALKKKYGMAKPYLLLERILDVTKKTLRRVTDTTIKSSGECAA</sequence>
<dbReference type="CDD" id="cd00082">
    <property type="entry name" value="HisKA"/>
    <property type="match status" value="1"/>
</dbReference>
<keyword evidence="9" id="KW-0418">Kinase</keyword>
<dbReference type="EMBL" id="PCWA01000070">
    <property type="protein sequence ID" value="PIQ89144.1"/>
    <property type="molecule type" value="Genomic_DNA"/>
</dbReference>
<proteinExistence type="predicted"/>
<evidence type="ECO:0000256" key="3">
    <source>
        <dbReference type="ARBA" id="ARBA00004314"/>
    </source>
</evidence>
<dbReference type="CDD" id="cd16922">
    <property type="entry name" value="HATPase_EvgS-ArcB-TorS-like"/>
    <property type="match status" value="1"/>
</dbReference>
<dbReference type="Pfam" id="PF00512">
    <property type="entry name" value="HisKA"/>
    <property type="match status" value="1"/>
</dbReference>
<gene>
    <name evidence="16" type="ORF">COV72_04580</name>
</gene>
<feature type="domain" description="Histidine kinase" evidence="14">
    <location>
        <begin position="40"/>
        <end position="259"/>
    </location>
</feature>
<evidence type="ECO:0000313" key="16">
    <source>
        <dbReference type="EMBL" id="PIQ89144.1"/>
    </source>
</evidence>
<evidence type="ECO:0000256" key="6">
    <source>
        <dbReference type="ARBA" id="ARBA00022553"/>
    </source>
</evidence>
<evidence type="ECO:0000256" key="4">
    <source>
        <dbReference type="ARBA" id="ARBA00012438"/>
    </source>
</evidence>
<dbReference type="PROSITE" id="PS50109">
    <property type="entry name" value="HIS_KIN"/>
    <property type="match status" value="1"/>
</dbReference>
<organism evidence="16 17">
    <name type="scientific">Candidatus Ghiorseimicrobium undicola</name>
    <dbReference type="NCBI Taxonomy" id="1974746"/>
    <lineage>
        <taxon>Bacteria</taxon>
        <taxon>Pseudomonadati</taxon>
        <taxon>Candidatus Omnitrophota</taxon>
        <taxon>Candidatus Ghiorseimicrobium</taxon>
    </lineage>
</organism>
<evidence type="ECO:0000256" key="12">
    <source>
        <dbReference type="ARBA" id="ARBA00023136"/>
    </source>
</evidence>
<evidence type="ECO:0000313" key="17">
    <source>
        <dbReference type="Proteomes" id="UP000229641"/>
    </source>
</evidence>
<keyword evidence="8" id="KW-0547">Nucleotide-binding</keyword>